<keyword evidence="3" id="KW-1185">Reference proteome</keyword>
<dbReference type="EMBL" id="FOHX01000003">
    <property type="protein sequence ID" value="SET43667.1"/>
    <property type="molecule type" value="Genomic_DNA"/>
</dbReference>
<organism evidence="2 3">
    <name type="scientific">Nonomuraea wenchangensis</name>
    <dbReference type="NCBI Taxonomy" id="568860"/>
    <lineage>
        <taxon>Bacteria</taxon>
        <taxon>Bacillati</taxon>
        <taxon>Actinomycetota</taxon>
        <taxon>Actinomycetes</taxon>
        <taxon>Streptosporangiales</taxon>
        <taxon>Streptosporangiaceae</taxon>
        <taxon>Nonomuraea</taxon>
    </lineage>
</organism>
<reference evidence="2 3" key="1">
    <citation type="submission" date="2016-10" db="EMBL/GenBank/DDBJ databases">
        <authorList>
            <person name="de Groot N.N."/>
        </authorList>
    </citation>
    <scope>NUCLEOTIDE SEQUENCE [LARGE SCALE GENOMIC DNA]</scope>
    <source>
        <strain evidence="2 3">CGMCC 4.5598</strain>
    </source>
</reference>
<name>A0A1I0EES5_9ACTN</name>
<sequence>MNKRARSEKIIRSFRNGRKPNRSGRPERVRGGKRLVFTAEPGYIRSSAGEIIGVDAWVELYDESGREIPIDPHRRIVNPPTVPRSGEDDPYEAFIEAVWDSVESAPYPRGWRTAGTVTTVFGDTADGRLEGQGATYTVARQGTGTIQIDTTGVTSATGQFFSSTYSCYQQFWSFDTSAITDTDEVTGVTLELYQTGQNLTGGNFTVEAREFDWGTSLTTADFRQGSTLASLPLLASIATSGMGTLNRYYAFTSTSAFLTASGLKTGSVRLLTTSSKQRTGTAPTDREFVQFATAEASGTTTDPKLTITHGDPNAVRFIGASHANSLNGVMPSNTQSGDMLIAIIQASQPPTGPTGWTKLGDDRTANGYTANVWYIVRGASNPDLSWANFGVNPSTDIVAYRNAGSAPHVWAQSSAGSSVAPSVTTTAASTVLVALHADYQAAASVPSGMTERTVSADFNRIADLAVPSTGATGTKTFGGTTPMGAWSIVLAQAGSSEDHSGGSSTSVSHTASGAGRASFSGSSSTSISVTSSAGGSVAFSAGSGTSATVSVSASGSPGPSSGSGTPVSVNVASAGSPGFLGGSDVTVEVVATGGGQASSDASGGSSSVVSVTVSGAGSAAFSNGSETSLTHVVTGSGSASAAGGSSVVVTHSVSGGGIVLVVDISIEIAPTVVIRRFELGTSKIGIESDDNRLSASSDDNRARELVTMASSSVRERVSVESTRLLTEIGEDRLGKSVDPSRVTRME</sequence>
<dbReference type="AlphaFoldDB" id="A0A1I0EES5"/>
<protein>
    <submittedName>
        <fullName evidence="2">Uncharacterized protein</fullName>
    </submittedName>
</protein>
<dbReference type="STRING" id="568860.SAMN05421811_10320"/>
<dbReference type="OrthoDB" id="3521764at2"/>
<feature type="compositionally biased region" description="Low complexity" evidence="1">
    <location>
        <begin position="501"/>
        <end position="522"/>
    </location>
</feature>
<evidence type="ECO:0000313" key="2">
    <source>
        <dbReference type="EMBL" id="SET43667.1"/>
    </source>
</evidence>
<feature type="region of interest" description="Disordered" evidence="1">
    <location>
        <begin position="495"/>
        <end position="522"/>
    </location>
</feature>
<evidence type="ECO:0000256" key="1">
    <source>
        <dbReference type="SAM" id="MobiDB-lite"/>
    </source>
</evidence>
<evidence type="ECO:0000313" key="3">
    <source>
        <dbReference type="Proteomes" id="UP000199361"/>
    </source>
</evidence>
<accession>A0A1I0EES5</accession>
<proteinExistence type="predicted"/>
<dbReference type="RefSeq" id="WP_143082140.1">
    <property type="nucleotide sequence ID" value="NZ_FOHX01000003.1"/>
</dbReference>
<gene>
    <name evidence="2" type="ORF">SAMN05421811_10320</name>
</gene>
<dbReference type="Proteomes" id="UP000199361">
    <property type="component" value="Unassembled WGS sequence"/>
</dbReference>
<feature type="region of interest" description="Disordered" evidence="1">
    <location>
        <begin position="548"/>
        <end position="569"/>
    </location>
</feature>